<feature type="compositionally biased region" description="Low complexity" evidence="19">
    <location>
        <begin position="788"/>
        <end position="800"/>
    </location>
</feature>
<evidence type="ECO:0000259" key="22">
    <source>
        <dbReference type="PROSITE" id="PS50280"/>
    </source>
</evidence>
<keyword evidence="25" id="KW-1185">Reference proteome</keyword>
<dbReference type="PROSITE" id="PS50280">
    <property type="entry name" value="SET"/>
    <property type="match status" value="1"/>
</dbReference>
<reference evidence="24 25" key="1">
    <citation type="submission" date="2021-06" db="EMBL/GenBank/DDBJ databases">
        <authorList>
            <person name="Palmer J.M."/>
        </authorList>
    </citation>
    <scope>NUCLEOTIDE SEQUENCE [LARGE SCALE GENOMIC DNA]</scope>
    <source>
        <strain evidence="24 25">MEX-2019</strain>
        <tissue evidence="24">Muscle</tissue>
    </source>
</reference>
<dbReference type="PROSITE" id="PS50868">
    <property type="entry name" value="POST_SET"/>
    <property type="match status" value="1"/>
</dbReference>
<dbReference type="SMART" id="SM01291">
    <property type="entry name" value="N-SET"/>
    <property type="match status" value="1"/>
</dbReference>
<feature type="domain" description="RRM" evidence="21">
    <location>
        <begin position="297"/>
        <end position="385"/>
    </location>
</feature>
<dbReference type="SMART" id="SM00317">
    <property type="entry name" value="SET"/>
    <property type="match status" value="1"/>
</dbReference>
<feature type="region of interest" description="Disordered" evidence="19">
    <location>
        <begin position="764"/>
        <end position="806"/>
    </location>
</feature>
<feature type="region of interest" description="Disordered" evidence="19">
    <location>
        <begin position="1150"/>
        <end position="1194"/>
    </location>
</feature>
<feature type="region of interest" description="Disordered" evidence="19">
    <location>
        <begin position="1047"/>
        <end position="1102"/>
    </location>
</feature>
<feature type="domain" description="Post-SET" evidence="23">
    <location>
        <begin position="1823"/>
        <end position="1839"/>
    </location>
</feature>
<keyword evidence="12 20" id="KW-1133">Transmembrane helix</keyword>
<evidence type="ECO:0000256" key="18">
    <source>
        <dbReference type="PROSITE-ProRule" id="PRU00176"/>
    </source>
</evidence>
<keyword evidence="7" id="KW-0808">Transferase</keyword>
<feature type="region of interest" description="Disordered" evidence="19">
    <location>
        <begin position="577"/>
        <end position="603"/>
    </location>
</feature>
<keyword evidence="14 20" id="KW-0472">Membrane</keyword>
<dbReference type="Pfam" id="PF11764">
    <property type="entry name" value="N-SET"/>
    <property type="match status" value="1"/>
</dbReference>
<evidence type="ECO:0000256" key="13">
    <source>
        <dbReference type="ARBA" id="ARBA00023015"/>
    </source>
</evidence>
<dbReference type="GO" id="GO:0048188">
    <property type="term" value="C:Set1C/COMPASS complex"/>
    <property type="evidence" value="ECO:0007669"/>
    <property type="project" value="InterPro"/>
</dbReference>
<keyword evidence="16" id="KW-0804">Transcription</keyword>
<evidence type="ECO:0000313" key="24">
    <source>
        <dbReference type="EMBL" id="KAK5613795.1"/>
    </source>
</evidence>
<evidence type="ECO:0000256" key="15">
    <source>
        <dbReference type="ARBA" id="ARBA00023159"/>
    </source>
</evidence>
<dbReference type="Proteomes" id="UP001311232">
    <property type="component" value="Unassembled WGS sequence"/>
</dbReference>
<evidence type="ECO:0000256" key="17">
    <source>
        <dbReference type="ARBA" id="ARBA00023242"/>
    </source>
</evidence>
<dbReference type="PANTHER" id="PTHR45814:SF1">
    <property type="entry name" value="HISTONE-LYSINE N-METHYLTRANSFERASE SETD1B"/>
    <property type="match status" value="1"/>
</dbReference>
<dbReference type="PANTHER" id="PTHR45814">
    <property type="entry name" value="HISTONE-LYSINE N-METHYLTRANSFERASE SETD1"/>
    <property type="match status" value="1"/>
</dbReference>
<dbReference type="InterPro" id="IPR024657">
    <property type="entry name" value="COMPASS_Set1_N-SET"/>
</dbReference>
<keyword evidence="15" id="KW-0010">Activator</keyword>
<keyword evidence="11 18" id="KW-0694">RNA-binding</keyword>
<dbReference type="Pfam" id="PF00856">
    <property type="entry name" value="SET"/>
    <property type="match status" value="1"/>
</dbReference>
<dbReference type="PROSITE" id="PS50102">
    <property type="entry name" value="RRM"/>
    <property type="match status" value="1"/>
</dbReference>
<accession>A0AAV9RY17</accession>
<dbReference type="GO" id="GO:0003723">
    <property type="term" value="F:RNA binding"/>
    <property type="evidence" value="ECO:0007669"/>
    <property type="project" value="UniProtKB-UniRule"/>
</dbReference>
<feature type="compositionally biased region" description="Basic and acidic residues" evidence="19">
    <location>
        <begin position="764"/>
        <end position="774"/>
    </location>
</feature>
<dbReference type="Gene3D" id="3.30.70.330">
    <property type="match status" value="1"/>
</dbReference>
<evidence type="ECO:0000256" key="6">
    <source>
        <dbReference type="ARBA" id="ARBA00022603"/>
    </source>
</evidence>
<evidence type="ECO:0000256" key="19">
    <source>
        <dbReference type="SAM" id="MobiDB-lite"/>
    </source>
</evidence>
<dbReference type="Pfam" id="PF00076">
    <property type="entry name" value="RRM_1"/>
    <property type="match status" value="1"/>
</dbReference>
<protein>
    <recommendedName>
        <fullName evidence="26">[Histone H3]-lysine(4) N-trimethyltransferase</fullName>
    </recommendedName>
</protein>
<dbReference type="GO" id="GO:0005694">
    <property type="term" value="C:chromosome"/>
    <property type="evidence" value="ECO:0007669"/>
    <property type="project" value="UniProtKB-SubCell"/>
</dbReference>
<dbReference type="InterPro" id="IPR038350">
    <property type="entry name" value="Orai_sf"/>
</dbReference>
<evidence type="ECO:0000256" key="12">
    <source>
        <dbReference type="ARBA" id="ARBA00022989"/>
    </source>
</evidence>
<dbReference type="Gene3D" id="2.170.270.10">
    <property type="entry name" value="SET domain"/>
    <property type="match status" value="1"/>
</dbReference>
<evidence type="ECO:0000256" key="5">
    <source>
        <dbReference type="ARBA" id="ARBA00022454"/>
    </source>
</evidence>
<dbReference type="SUPFAM" id="SSF54928">
    <property type="entry name" value="RNA-binding domain, RBD"/>
    <property type="match status" value="1"/>
</dbReference>
<dbReference type="InterPro" id="IPR003616">
    <property type="entry name" value="Post-SET_dom"/>
</dbReference>
<dbReference type="InterPro" id="IPR037841">
    <property type="entry name" value="SET_SETD1A/B"/>
</dbReference>
<evidence type="ECO:0000256" key="3">
    <source>
        <dbReference type="ARBA" id="ARBA00004286"/>
    </source>
</evidence>
<keyword evidence="17" id="KW-0539">Nucleus</keyword>
<comment type="similarity">
    <text evidence="4">Belongs to the Orai family.</text>
</comment>
<keyword evidence="9 20" id="KW-0812">Transmembrane</keyword>
<feature type="compositionally biased region" description="Low complexity" evidence="19">
    <location>
        <begin position="1151"/>
        <end position="1168"/>
    </location>
</feature>
<dbReference type="InterPro" id="IPR001214">
    <property type="entry name" value="SET_dom"/>
</dbReference>
<evidence type="ECO:0000256" key="20">
    <source>
        <dbReference type="SAM" id="Phobius"/>
    </source>
</evidence>
<evidence type="ECO:0000313" key="25">
    <source>
        <dbReference type="Proteomes" id="UP001311232"/>
    </source>
</evidence>
<evidence type="ECO:0000256" key="4">
    <source>
        <dbReference type="ARBA" id="ARBA00008062"/>
    </source>
</evidence>
<dbReference type="SUPFAM" id="SSF82199">
    <property type="entry name" value="SET domain"/>
    <property type="match status" value="1"/>
</dbReference>
<proteinExistence type="inferred from homology"/>
<evidence type="ECO:0000259" key="21">
    <source>
        <dbReference type="PROSITE" id="PS50102"/>
    </source>
</evidence>
<dbReference type="InterPro" id="IPR046341">
    <property type="entry name" value="SET_dom_sf"/>
</dbReference>
<feature type="domain" description="SET" evidence="22">
    <location>
        <begin position="1700"/>
        <end position="1817"/>
    </location>
</feature>
<feature type="transmembrane region" description="Helical" evidence="20">
    <location>
        <begin position="155"/>
        <end position="179"/>
    </location>
</feature>
<dbReference type="GO" id="GO:0016020">
    <property type="term" value="C:membrane"/>
    <property type="evidence" value="ECO:0007669"/>
    <property type="project" value="UniProtKB-SubCell"/>
</dbReference>
<dbReference type="Pfam" id="PF07856">
    <property type="entry name" value="Orai-1"/>
    <property type="match status" value="1"/>
</dbReference>
<dbReference type="FunFam" id="3.30.70.330:FF:000178">
    <property type="entry name" value="Histone-lysine N-methyltransferase"/>
    <property type="match status" value="1"/>
</dbReference>
<dbReference type="EMBL" id="JAHHUM010001188">
    <property type="protein sequence ID" value="KAK5613795.1"/>
    <property type="molecule type" value="Genomic_DNA"/>
</dbReference>
<dbReference type="Gene3D" id="1.20.140.140">
    <property type="entry name" value="Calcium release-activated calcium channel protein Orai"/>
    <property type="match status" value="1"/>
</dbReference>
<dbReference type="InterPro" id="IPR035979">
    <property type="entry name" value="RBD_domain_sf"/>
</dbReference>
<evidence type="ECO:0000256" key="7">
    <source>
        <dbReference type="ARBA" id="ARBA00022679"/>
    </source>
</evidence>
<feature type="compositionally biased region" description="Polar residues" evidence="19">
    <location>
        <begin position="1304"/>
        <end position="1316"/>
    </location>
</feature>
<feature type="compositionally biased region" description="Polar residues" evidence="19">
    <location>
        <begin position="578"/>
        <end position="603"/>
    </location>
</feature>
<evidence type="ECO:0000256" key="11">
    <source>
        <dbReference type="ARBA" id="ARBA00022884"/>
    </source>
</evidence>
<feature type="compositionally biased region" description="Acidic residues" evidence="19">
    <location>
        <begin position="1184"/>
        <end position="1193"/>
    </location>
</feature>
<comment type="subcellular location">
    <subcellularLocation>
        <location evidence="3">Chromosome</location>
    </subcellularLocation>
    <subcellularLocation>
        <location evidence="2">Membrane</location>
        <topology evidence="2">Multi-pass membrane protein</topology>
    </subcellularLocation>
    <subcellularLocation>
        <location evidence="1">Nucleus</location>
    </subcellularLocation>
</comment>
<dbReference type="InterPro" id="IPR012446">
    <property type="entry name" value="CRAC_channel"/>
</dbReference>
<dbReference type="FunFam" id="2.170.270.10:FF:000010">
    <property type="entry name" value="Histone-lysine N-methyltransferase"/>
    <property type="match status" value="1"/>
</dbReference>
<gene>
    <name evidence="24" type="ORF">CRENBAI_015978</name>
</gene>
<dbReference type="CDD" id="cd19169">
    <property type="entry name" value="SET_SETD1"/>
    <property type="match status" value="1"/>
</dbReference>
<evidence type="ECO:0000256" key="14">
    <source>
        <dbReference type="ARBA" id="ARBA00023136"/>
    </source>
</evidence>
<keyword evidence="13" id="KW-0805">Transcription regulation</keyword>
<feature type="region of interest" description="Disordered" evidence="19">
    <location>
        <begin position="1304"/>
        <end position="1334"/>
    </location>
</feature>
<keyword evidence="6" id="KW-0489">Methyltransferase</keyword>
<dbReference type="GO" id="GO:0042800">
    <property type="term" value="F:histone H3K4 methyltransferase activity"/>
    <property type="evidence" value="ECO:0007669"/>
    <property type="project" value="InterPro"/>
</dbReference>
<evidence type="ECO:0000256" key="10">
    <source>
        <dbReference type="ARBA" id="ARBA00022853"/>
    </source>
</evidence>
<evidence type="ECO:0000256" key="16">
    <source>
        <dbReference type="ARBA" id="ARBA00023163"/>
    </source>
</evidence>
<dbReference type="InterPro" id="IPR000504">
    <property type="entry name" value="RRM_dom"/>
</dbReference>
<evidence type="ECO:0000256" key="1">
    <source>
        <dbReference type="ARBA" id="ARBA00004123"/>
    </source>
</evidence>
<keyword evidence="5" id="KW-0158">Chromosome</keyword>
<keyword evidence="8" id="KW-0949">S-adenosyl-L-methionine</keyword>
<dbReference type="InterPro" id="IPR044570">
    <property type="entry name" value="Set1-like"/>
</dbReference>
<evidence type="ECO:0000256" key="9">
    <source>
        <dbReference type="ARBA" id="ARBA00022692"/>
    </source>
</evidence>
<evidence type="ECO:0000259" key="23">
    <source>
        <dbReference type="PROSITE" id="PS50868"/>
    </source>
</evidence>
<dbReference type="InterPro" id="IPR012677">
    <property type="entry name" value="Nucleotide-bd_a/b_plait_sf"/>
</dbReference>
<feature type="transmembrane region" description="Helical" evidence="20">
    <location>
        <begin position="56"/>
        <end position="77"/>
    </location>
</feature>
<evidence type="ECO:0000256" key="2">
    <source>
        <dbReference type="ARBA" id="ARBA00004141"/>
    </source>
</evidence>
<sequence length="1839" mass="205457">MSLNEHSMQALSWRKLYLSRAKLKATSRTSALLSGFAMVAMVEVQLERDYEYPPGLLIAFSACTTVLVAVHLFALMISTCILPNLEAVSNVHNLNSVNESPHERMHRHIELAWAFSTVIGTLLFLTEVMLLCWVKFLPLRSNTAENNGTISSGEAAAIASTCIMVPFGLVFIIFAVHFYRTLVSHKTDRQIRELDQLCNNVACSKDRTSVQVLTNVMESENQDTETPPQHWKSCKLIIDPALTKGLYKVCRFDGQYFNIPVEDLGLFPVDTVRDPRVCRLWSKYNKTDLLAPKFKIDEWYVGPVPPKEVTFCRLNDNVRETFLTNMCQKYGKVEEVEIFYNLKNKKHLGVAKVIFDTVRAAKNAVQHLHETSVMGNIIHVEIDPKGEKRTRYLQLLFNGLYTPWTLPVGSSERTLQSLVDTLVTSRATQQSGTASSPASIATPLSLDTAYSSIWQDTPSSFGLTPQSQGTPRTPCLSATPLSQDSCYSSLQATPVLQGEPSSSSLHKHLRQALCRYKPARHHRGSHPASDVSLFLKNCQLLPPKSPSNQKQSDNRQLALWSHNERCFAYKEPHCSPASPLQESEHIGNSSSVTSPHNSKPVSTQSINFTADCQTMVNFPHNEQPPEVESLDSRIESLLINSHISDSLYFDGKTPTVDGHFPDSPSSPCCTPKCPFLDDSLFGSPSPSESFTSSHHRPCRGARKFSPSLLAENEEDETYRAVLFLEANSQSPTPSEFDHSESRVHVTHEEHTDIVPWISSSKGHCSVDKDIEHSHTSQPGSLPPVKDTSSLPKSPSASSLANPTLPSVPVAPLPVTVRYSHPSQASFPIPPFPPPIPPVPPRLPNGTIPIPPPGWMPPRGIPIPPPPIPPPPSIPPPPTFLVPPPPLPRPPPVPPPLAMYPVPVQSTAPLLRGDPPRHGSVPFPFPRPPWLALPFPSFNPFVPPPDYTPPQENRYKVTVEKVLEILMDELKSIIRKDITRRSIEGVAFKAFEDWWDSQEKKKVQMSAVKSGAPAAAEDRRTLMNLLSDISEKAKKPLLPSFRVKRKRSEEIENESSSAHGSCALKLQQENDMEKSAAERAKRRHARPSELDSDDEEEEDHPHNNKHHILTEMMEMMLISDVKKRHQHKKGLKVKVLLSVKLVLRNTAEKLSESIASEESNYSSDSFLSESFDDSSSDLSSRHEDMEEDDEDDRSEECIVISSDEDLMELELSVTPTAPLTPGAQLDLDWLESCHRAQTGENYPACLHENSDVDSMVELQHCDSPDLELISPIELEVVSGLGVNMGRPECTPDCVENIDNLRPLTPTGSLVDSDTDNLIKSKPASPTLDEVERPATPGNGIIAELFNIDSDEANEIISLSPGGGDVLLPTSDFPPASYPSYEEKPKTPGRDGNGVWTLHSSTIATNGQRTATFQGSTVFSPLHSPPDVLPLSSNPYISPPKTPGRDIFLPRRDIVHKRKTNKMPTSLPLLHDSPLSVSSLPISFPCSLFESSFDSADGNNVSISPGVRMKPLQGLENMPGLYNEEKPLSRQKLWRRLKRRKRASLRQRLIKGINWSCSFQHHLLRRRSSCEEFNILHNIWKEGLDEEDARHLQSTYERLLEQNNIPTESSEETQWQPVHWTGSARSEGFYKISKKEKIKYLINTKPPADLHSTTPQGICLPVQQPTSLRSGSDFRSEQRRLLSSFSCDSDLVKFNQLKFRKKRIRFGRSLIHEWGLFALEPIAADEMVIEYVGQLIRQVIADMREQRYEEEGIGSSYLFRVDQDTIIDATKCGNLARFINHSCNPNCYAKIITVDSQKKIVIYSRQPISVNEEITYDYKFPIEETKIPCLCGADSCRGSLN</sequence>
<feature type="transmembrane region" description="Helical" evidence="20">
    <location>
        <begin position="111"/>
        <end position="134"/>
    </location>
</feature>
<organism evidence="24 25">
    <name type="scientific">Crenichthys baileyi</name>
    <name type="common">White River springfish</name>
    <dbReference type="NCBI Taxonomy" id="28760"/>
    <lineage>
        <taxon>Eukaryota</taxon>
        <taxon>Metazoa</taxon>
        <taxon>Chordata</taxon>
        <taxon>Craniata</taxon>
        <taxon>Vertebrata</taxon>
        <taxon>Euteleostomi</taxon>
        <taxon>Actinopterygii</taxon>
        <taxon>Neopterygii</taxon>
        <taxon>Teleostei</taxon>
        <taxon>Neoteleostei</taxon>
        <taxon>Acanthomorphata</taxon>
        <taxon>Ovalentaria</taxon>
        <taxon>Atherinomorphae</taxon>
        <taxon>Cyprinodontiformes</taxon>
        <taxon>Goodeidae</taxon>
        <taxon>Crenichthys</taxon>
    </lineage>
</organism>
<keyword evidence="10" id="KW-0156">Chromatin regulator</keyword>
<dbReference type="SMART" id="SM00360">
    <property type="entry name" value="RRM"/>
    <property type="match status" value="1"/>
</dbReference>
<dbReference type="SMART" id="SM00508">
    <property type="entry name" value="PostSET"/>
    <property type="match status" value="1"/>
</dbReference>
<dbReference type="GO" id="GO:0032259">
    <property type="term" value="P:methylation"/>
    <property type="evidence" value="ECO:0007669"/>
    <property type="project" value="UniProtKB-KW"/>
</dbReference>
<evidence type="ECO:0000256" key="8">
    <source>
        <dbReference type="ARBA" id="ARBA00022691"/>
    </source>
</evidence>
<name>A0AAV9RY17_9TELE</name>
<evidence type="ECO:0008006" key="26">
    <source>
        <dbReference type="Google" id="ProtNLM"/>
    </source>
</evidence>
<dbReference type="FunFam" id="1.20.140.140:FF:000001">
    <property type="entry name" value="Calcium release-activated calcium modulator 1"/>
    <property type="match status" value="1"/>
</dbReference>
<comment type="caution">
    <text evidence="24">The sequence shown here is derived from an EMBL/GenBank/DDBJ whole genome shotgun (WGS) entry which is preliminary data.</text>
</comment>